<evidence type="ECO:0000313" key="1">
    <source>
        <dbReference type="EMBL" id="GIE71044.1"/>
    </source>
</evidence>
<evidence type="ECO:0000313" key="2">
    <source>
        <dbReference type="Proteomes" id="UP000624709"/>
    </source>
</evidence>
<proteinExistence type="predicted"/>
<evidence type="ECO:0008006" key="3">
    <source>
        <dbReference type="Google" id="ProtNLM"/>
    </source>
</evidence>
<accession>A0ABQ4BK34</accession>
<name>A0ABQ4BK34_9ACTN</name>
<comment type="caution">
    <text evidence="1">The sequence shown here is derived from an EMBL/GenBank/DDBJ whole genome shotgun (WGS) entry which is preliminary data.</text>
</comment>
<dbReference type="Proteomes" id="UP000624709">
    <property type="component" value="Unassembled WGS sequence"/>
</dbReference>
<sequence>MGDGIVVPTDKLTSTAEVFQALSTSAGQIAAGVAAANPPEVLWGALGLLMKWKYDEKSAEAGDHIALIAKALESQGKAIRAVVKNHEELDQALQDAFRRFQERLAGGQ</sequence>
<dbReference type="RefSeq" id="WP_203828974.1">
    <property type="nucleotide sequence ID" value="NZ_BAAATY010000002.1"/>
</dbReference>
<organism evidence="1 2">
    <name type="scientific">Actinoplanes palleronii</name>
    <dbReference type="NCBI Taxonomy" id="113570"/>
    <lineage>
        <taxon>Bacteria</taxon>
        <taxon>Bacillati</taxon>
        <taxon>Actinomycetota</taxon>
        <taxon>Actinomycetes</taxon>
        <taxon>Micromonosporales</taxon>
        <taxon>Micromonosporaceae</taxon>
        <taxon>Actinoplanes</taxon>
    </lineage>
</organism>
<keyword evidence="2" id="KW-1185">Reference proteome</keyword>
<reference evidence="1 2" key="1">
    <citation type="submission" date="2021-01" db="EMBL/GenBank/DDBJ databases">
        <title>Whole genome shotgun sequence of Actinoplanes palleronii NBRC 14916.</title>
        <authorList>
            <person name="Komaki H."/>
            <person name="Tamura T."/>
        </authorList>
    </citation>
    <scope>NUCLEOTIDE SEQUENCE [LARGE SCALE GENOMIC DNA]</scope>
    <source>
        <strain evidence="1 2">NBRC 14916</strain>
    </source>
</reference>
<protein>
    <recommendedName>
        <fullName evidence="3">Excreted virulence factor EspC (Type VII ESX diderm)</fullName>
    </recommendedName>
</protein>
<gene>
    <name evidence="1" type="ORF">Apa02nite_071520</name>
</gene>
<dbReference type="EMBL" id="BOMS01000117">
    <property type="protein sequence ID" value="GIE71044.1"/>
    <property type="molecule type" value="Genomic_DNA"/>
</dbReference>